<organism evidence="2 3">
    <name type="scientific">Bacteroides pyogenes F0041</name>
    <dbReference type="NCBI Taxonomy" id="1321819"/>
    <lineage>
        <taxon>Bacteria</taxon>
        <taxon>Pseudomonadati</taxon>
        <taxon>Bacteroidota</taxon>
        <taxon>Bacteroidia</taxon>
        <taxon>Bacteroidales</taxon>
        <taxon>Bacteroidaceae</taxon>
        <taxon>Bacteroides</taxon>
    </lineage>
</organism>
<keyword evidence="1" id="KW-0812">Transmembrane</keyword>
<sequence>MEFMPESVVLLSDLYIEWEATVYMPAAFSLGIGVIALIDKSVPEDENPHEMHMDSGGDYRIGLKRSGIMIAFAIGIHYFPEGLATFTSR</sequence>
<comment type="caution">
    <text evidence="2">The sequence shown here is derived from an EMBL/GenBank/DDBJ whole genome shotgun (WGS) entry which is preliminary data.</text>
</comment>
<dbReference type="EMBL" id="AWSV01000048">
    <property type="protein sequence ID" value="ERI86795.1"/>
    <property type="molecule type" value="Genomic_DNA"/>
</dbReference>
<feature type="transmembrane region" description="Helical" evidence="1">
    <location>
        <begin position="59"/>
        <end position="79"/>
    </location>
</feature>
<evidence type="ECO:0000313" key="2">
    <source>
        <dbReference type="EMBL" id="ERI86795.1"/>
    </source>
</evidence>
<evidence type="ECO:0000256" key="1">
    <source>
        <dbReference type="SAM" id="Phobius"/>
    </source>
</evidence>
<dbReference type="Proteomes" id="UP000016496">
    <property type="component" value="Unassembled WGS sequence"/>
</dbReference>
<reference evidence="2 3" key="1">
    <citation type="submission" date="2013-08" db="EMBL/GenBank/DDBJ databases">
        <authorList>
            <person name="Weinstock G."/>
            <person name="Sodergren E."/>
            <person name="Wylie T."/>
            <person name="Fulton L."/>
            <person name="Fulton R."/>
            <person name="Fronick C."/>
            <person name="O'Laughlin M."/>
            <person name="Godfrey J."/>
            <person name="Miner T."/>
            <person name="Herter B."/>
            <person name="Appelbaum E."/>
            <person name="Cordes M."/>
            <person name="Lek S."/>
            <person name="Wollam A."/>
            <person name="Pepin K.H."/>
            <person name="Palsikar V.B."/>
            <person name="Mitreva M."/>
            <person name="Wilson R.K."/>
        </authorList>
    </citation>
    <scope>NUCLEOTIDE SEQUENCE [LARGE SCALE GENOMIC DNA]</scope>
    <source>
        <strain evidence="2 3">F0041</strain>
    </source>
</reference>
<protein>
    <submittedName>
        <fullName evidence="2">Uncharacterized protein</fullName>
    </submittedName>
</protein>
<evidence type="ECO:0000313" key="3">
    <source>
        <dbReference type="Proteomes" id="UP000016496"/>
    </source>
</evidence>
<gene>
    <name evidence="2" type="ORF">HMPREF1981_00761</name>
</gene>
<dbReference type="AlphaFoldDB" id="U2CQJ3"/>
<keyword evidence="1" id="KW-1133">Transmembrane helix</keyword>
<accession>U2CQJ3</accession>
<dbReference type="PATRIC" id="fig|1321819.3.peg.706"/>
<name>U2CQJ3_9BACE</name>
<dbReference type="HOGENOM" id="CLU_2448527_0_0_10"/>
<feature type="transmembrane region" description="Helical" evidence="1">
    <location>
        <begin position="20"/>
        <end position="38"/>
    </location>
</feature>
<proteinExistence type="predicted"/>
<keyword evidence="1" id="KW-0472">Membrane</keyword>